<dbReference type="EMBL" id="CP009249">
    <property type="protein sequence ID" value="APT92216.1"/>
    <property type="molecule type" value="Genomic_DNA"/>
</dbReference>
<feature type="domain" description="DNA-binding protein Rv2175c wHTH" evidence="2">
    <location>
        <begin position="14"/>
        <end position="63"/>
    </location>
</feature>
<sequence length="126" mass="14222">MSEVEENKYDLDELLSGDEMLTLPEVADRLGIVVSRVHDLLHDRKMIAWRNKDGIRLVPELFFNAKDKVSKYVTGTITVLTDAGYSDEEIFAHLFTADDTLPGRPIDALHGHLAREVIRRAQASAF</sequence>
<feature type="domain" description="Rv2175c C-terminal" evidence="1">
    <location>
        <begin position="72"/>
        <end position="125"/>
    </location>
</feature>
<dbReference type="RefSeq" id="WP_075733468.1">
    <property type="nucleotide sequence ID" value="NZ_CP009249.1"/>
</dbReference>
<evidence type="ECO:0000313" key="4">
    <source>
        <dbReference type="Proteomes" id="UP000185491"/>
    </source>
</evidence>
<protein>
    <submittedName>
        <fullName evidence="3">Transcriptional regulator</fullName>
    </submittedName>
</protein>
<evidence type="ECO:0000259" key="2">
    <source>
        <dbReference type="Pfam" id="PF21531"/>
    </source>
</evidence>
<dbReference type="GO" id="GO:0003677">
    <property type="term" value="F:DNA binding"/>
    <property type="evidence" value="ECO:0007669"/>
    <property type="project" value="InterPro"/>
</dbReference>
<dbReference type="AlphaFoldDB" id="A0A1L7D234"/>
<evidence type="ECO:0000313" key="3">
    <source>
        <dbReference type="EMBL" id="APT92216.1"/>
    </source>
</evidence>
<keyword evidence="4" id="KW-1185">Reference proteome</keyword>
<proteinExistence type="predicted"/>
<dbReference type="Pfam" id="PF21531">
    <property type="entry name" value="Rv2175c_wHTH"/>
    <property type="match status" value="1"/>
</dbReference>
<dbReference type="KEGG" id="cpho:CPHO_04165"/>
<dbReference type="OrthoDB" id="3784042at2"/>
<reference evidence="3 4" key="1">
    <citation type="submission" date="2014-08" db="EMBL/GenBank/DDBJ databases">
        <title>Complete genome sequence of Corynebacterium phocae M408/89/1(T)(=DSM 44612(T)), isolated from the common seal (Phoca vitulina).</title>
        <authorList>
            <person name="Ruckert C."/>
            <person name="Albersmeier A."/>
            <person name="Winkler A."/>
            <person name="Kalinowski J."/>
        </authorList>
    </citation>
    <scope>NUCLEOTIDE SEQUENCE [LARGE SCALE GENOMIC DNA]</scope>
    <source>
        <strain evidence="3 4">M408/89/1</strain>
    </source>
</reference>
<dbReference type="InterPro" id="IPR048576">
    <property type="entry name" value="Rv2175c_wHTH"/>
</dbReference>
<gene>
    <name evidence="3" type="ORF">CPHO_04165</name>
</gene>
<name>A0A1L7D234_9CORY</name>
<dbReference type="Proteomes" id="UP000185491">
    <property type="component" value="Chromosome"/>
</dbReference>
<accession>A0A1L7D234</accession>
<dbReference type="Pfam" id="PF18367">
    <property type="entry name" value="Rv2175c_C"/>
    <property type="match status" value="1"/>
</dbReference>
<dbReference type="InterPro" id="IPR041098">
    <property type="entry name" value="Rv2175c_C"/>
</dbReference>
<dbReference type="STRING" id="161895.CPHO_04165"/>
<evidence type="ECO:0000259" key="1">
    <source>
        <dbReference type="Pfam" id="PF18367"/>
    </source>
</evidence>
<organism evidence="3 4">
    <name type="scientific">Corynebacterium phocae</name>
    <dbReference type="NCBI Taxonomy" id="161895"/>
    <lineage>
        <taxon>Bacteria</taxon>
        <taxon>Bacillati</taxon>
        <taxon>Actinomycetota</taxon>
        <taxon>Actinomycetes</taxon>
        <taxon>Mycobacteriales</taxon>
        <taxon>Corynebacteriaceae</taxon>
        <taxon>Corynebacterium</taxon>
    </lineage>
</organism>